<protein>
    <submittedName>
        <fullName evidence="2">DUF4287 domain-containing protein</fullName>
    </submittedName>
</protein>
<evidence type="ECO:0000313" key="3">
    <source>
        <dbReference type="Proteomes" id="UP000293865"/>
    </source>
</evidence>
<dbReference type="EMBL" id="SDPN01000013">
    <property type="protein sequence ID" value="RXZ70943.1"/>
    <property type="molecule type" value="Genomic_DNA"/>
</dbReference>
<evidence type="ECO:0000313" key="2">
    <source>
        <dbReference type="EMBL" id="RXZ70943.1"/>
    </source>
</evidence>
<comment type="caution">
    <text evidence="2">The sequence shown here is derived from an EMBL/GenBank/DDBJ whole genome shotgun (WGS) entry which is preliminary data.</text>
</comment>
<evidence type="ECO:0000256" key="1">
    <source>
        <dbReference type="SAM" id="MobiDB-lite"/>
    </source>
</evidence>
<sequence length="181" mass="19607">MVKKPVVGSNAEGVGDDAVREATGKDREEWFALLDQAGAAEWKHQAIATWLVREHDVDPWWSQGVTVGYEQARGIREPGQRQDGTFEASVSRTVPLEKTEALRALVEVVSRELDTEPLGLNLDAKHPTARFPLDGGEFVLASSSSGAGGKASIGLTWGRMPDGSRLADVKSRMRGWLQAVG</sequence>
<feature type="region of interest" description="Disordered" evidence="1">
    <location>
        <begin position="1"/>
        <end position="21"/>
    </location>
</feature>
<name>A0A4Q2L3E5_9MICO</name>
<dbReference type="OrthoDB" id="3837807at2"/>
<accession>A0A4Q2L3E5</accession>
<organism evidence="2 3">
    <name type="scientific">Agromyces albus</name>
    <dbReference type="NCBI Taxonomy" id="205332"/>
    <lineage>
        <taxon>Bacteria</taxon>
        <taxon>Bacillati</taxon>
        <taxon>Actinomycetota</taxon>
        <taxon>Actinomycetes</taxon>
        <taxon>Micrococcales</taxon>
        <taxon>Microbacteriaceae</taxon>
        <taxon>Agromyces</taxon>
    </lineage>
</organism>
<dbReference type="InterPro" id="IPR025629">
    <property type="entry name" value="DUF4287"/>
</dbReference>
<proteinExistence type="predicted"/>
<keyword evidence="3" id="KW-1185">Reference proteome</keyword>
<dbReference type="Pfam" id="PF14117">
    <property type="entry name" value="DUF4287"/>
    <property type="match status" value="1"/>
</dbReference>
<gene>
    <name evidence="2" type="ORF">ESP51_08885</name>
</gene>
<dbReference type="RefSeq" id="WP_129520551.1">
    <property type="nucleotide sequence ID" value="NZ_SDPN01000013.1"/>
</dbReference>
<reference evidence="2 3" key="1">
    <citation type="submission" date="2019-01" db="EMBL/GenBank/DDBJ databases">
        <title>Agromyces.</title>
        <authorList>
            <person name="Li J."/>
        </authorList>
    </citation>
    <scope>NUCLEOTIDE SEQUENCE [LARGE SCALE GENOMIC DNA]</scope>
    <source>
        <strain evidence="2 3">DSM 15934</strain>
    </source>
</reference>
<dbReference type="Proteomes" id="UP000293865">
    <property type="component" value="Unassembled WGS sequence"/>
</dbReference>
<dbReference type="AlphaFoldDB" id="A0A4Q2L3E5"/>